<evidence type="ECO:0000259" key="5">
    <source>
        <dbReference type="Pfam" id="PF13844"/>
    </source>
</evidence>
<sequence>WIGTTVYPPPPPPISGKIRIGYVSSDFNNHPLAHLMQSVFGLHDRNSFEVLCYATTASDGSTYRKKIERDVGGSGFIDVSGWDTEKIVRRIVDDRIHILINLNGYTKGARNEIFAARPCPVQMEFMGFAGTLASGWTDWIIADPIVCPPRMVSGEKWRKRHENLATDFDGDLDPECADEDWVYTEKFLYMPHSYFVCDHKQGFRDETAEVDPRSSRPTDEVWAEEEVRRWKMRREMFPDLSDDTVIFANFNQLYKVDPVIFKYWLEILASVPKSILWLLRFPAPGEPHLKLTAEKWAGPEVASRIMFTDVRLN</sequence>
<dbReference type="GO" id="GO:0006493">
    <property type="term" value="P:protein O-linked glycosylation"/>
    <property type="evidence" value="ECO:0007669"/>
    <property type="project" value="TreeGrafter"/>
</dbReference>
<dbReference type="InParanoid" id="F4RNW0"/>
<dbReference type="InterPro" id="IPR029489">
    <property type="entry name" value="OGT/SEC/SPY_C"/>
</dbReference>
<dbReference type="GeneID" id="18927567"/>
<dbReference type="HOGENOM" id="CLU_001721_2_2_1"/>
<dbReference type="PANTHER" id="PTHR44998:SF1">
    <property type="entry name" value="UDP-N-ACETYLGLUCOSAMINE--PEPTIDE N-ACETYLGLUCOSAMINYLTRANSFERASE 110 KDA SUBUNIT"/>
    <property type="match status" value="1"/>
</dbReference>
<dbReference type="OrthoDB" id="421121at2759"/>
<dbReference type="FunFam" id="3.40.50.11380:FF:000004">
    <property type="entry name" value="UDP-N-acetylglucosaminyltransferase (AFU_orthologue AFUA_1G03380)"/>
    <property type="match status" value="1"/>
</dbReference>
<dbReference type="Pfam" id="PF13844">
    <property type="entry name" value="Glyco_transf_41"/>
    <property type="match status" value="2"/>
</dbReference>
<reference evidence="7" key="1">
    <citation type="journal article" date="2011" name="Proc. Natl. Acad. Sci. U.S.A.">
        <title>Obligate biotrophy features unraveled by the genomic analysis of rust fungi.</title>
        <authorList>
            <person name="Duplessis S."/>
            <person name="Cuomo C.A."/>
            <person name="Lin Y.-C."/>
            <person name="Aerts A."/>
            <person name="Tisserant E."/>
            <person name="Veneault-Fourrey C."/>
            <person name="Joly D.L."/>
            <person name="Hacquard S."/>
            <person name="Amselem J."/>
            <person name="Cantarel B.L."/>
            <person name="Chiu R."/>
            <person name="Coutinho P.M."/>
            <person name="Feau N."/>
            <person name="Field M."/>
            <person name="Frey P."/>
            <person name="Gelhaye E."/>
            <person name="Goldberg J."/>
            <person name="Grabherr M.G."/>
            <person name="Kodira C.D."/>
            <person name="Kohler A."/>
            <person name="Kuees U."/>
            <person name="Lindquist E.A."/>
            <person name="Lucas S.M."/>
            <person name="Mago R."/>
            <person name="Mauceli E."/>
            <person name="Morin E."/>
            <person name="Murat C."/>
            <person name="Pangilinan J.L."/>
            <person name="Park R."/>
            <person name="Pearson M."/>
            <person name="Quesneville H."/>
            <person name="Rouhier N."/>
            <person name="Sakthikumar S."/>
            <person name="Salamov A.A."/>
            <person name="Schmutz J."/>
            <person name="Selles B."/>
            <person name="Shapiro H."/>
            <person name="Tanguay P."/>
            <person name="Tuskan G.A."/>
            <person name="Henrissat B."/>
            <person name="Van de Peer Y."/>
            <person name="Rouze P."/>
            <person name="Ellis J.G."/>
            <person name="Dodds P.N."/>
            <person name="Schein J.E."/>
            <person name="Zhong S."/>
            <person name="Hamelin R.C."/>
            <person name="Grigoriev I.V."/>
            <person name="Szabo L.J."/>
            <person name="Martin F."/>
        </authorList>
    </citation>
    <scope>NUCLEOTIDE SEQUENCE [LARGE SCALE GENOMIC DNA]</scope>
    <source>
        <strain evidence="7">98AG31 / pathotype 3-4-7</strain>
    </source>
</reference>
<feature type="domain" description="O-GlcNAc transferase C-terminal" evidence="5">
    <location>
        <begin position="15"/>
        <end position="151"/>
    </location>
</feature>
<keyword evidence="3" id="KW-0677">Repeat</keyword>
<feature type="domain" description="O-GlcNAc transferase C-terminal" evidence="5">
    <location>
        <begin position="239"/>
        <end position="310"/>
    </location>
</feature>
<proteinExistence type="predicted"/>
<gene>
    <name evidence="6" type="ORF">MELLADRAFT_36600</name>
</gene>
<evidence type="ECO:0000256" key="3">
    <source>
        <dbReference type="ARBA" id="ARBA00022737"/>
    </source>
</evidence>
<dbReference type="EMBL" id="GL883111">
    <property type="protein sequence ID" value="EGG05815.1"/>
    <property type="molecule type" value="Genomic_DNA"/>
</dbReference>
<dbReference type="Gene3D" id="3.40.50.11380">
    <property type="match status" value="1"/>
</dbReference>
<evidence type="ECO:0000256" key="2">
    <source>
        <dbReference type="ARBA" id="ARBA00022679"/>
    </source>
</evidence>
<dbReference type="eggNOG" id="KOG4626">
    <property type="taxonomic scope" value="Eukaryota"/>
</dbReference>
<keyword evidence="4" id="KW-0802">TPR repeat</keyword>
<protein>
    <submittedName>
        <fullName evidence="6">Family 41 glycosyltransferase</fullName>
    </submittedName>
</protein>
<dbReference type="Proteomes" id="UP000001072">
    <property type="component" value="Unassembled WGS sequence"/>
</dbReference>
<dbReference type="GO" id="GO:0016757">
    <property type="term" value="F:glycosyltransferase activity"/>
    <property type="evidence" value="ECO:0007669"/>
    <property type="project" value="TreeGrafter"/>
</dbReference>
<comment type="pathway">
    <text evidence="1">Protein modification; protein glycosylation.</text>
</comment>
<dbReference type="VEuPathDB" id="FungiDB:MELLADRAFT_36600"/>
<keyword evidence="7" id="KW-1185">Reference proteome</keyword>
<dbReference type="Gene3D" id="3.40.50.2000">
    <property type="entry name" value="Glycogen Phosphorylase B"/>
    <property type="match status" value="1"/>
</dbReference>
<evidence type="ECO:0000256" key="4">
    <source>
        <dbReference type="ARBA" id="ARBA00022803"/>
    </source>
</evidence>
<dbReference type="RefSeq" id="XP_007410871.1">
    <property type="nucleotide sequence ID" value="XM_007410809.1"/>
</dbReference>
<dbReference type="KEGG" id="mlr:MELLADRAFT_36600"/>
<keyword evidence="2 6" id="KW-0808">Transferase</keyword>
<dbReference type="AlphaFoldDB" id="F4RNW0"/>
<evidence type="ECO:0000313" key="6">
    <source>
        <dbReference type="EMBL" id="EGG05815.1"/>
    </source>
</evidence>
<feature type="non-terminal residue" evidence="6">
    <location>
        <position position="1"/>
    </location>
</feature>
<evidence type="ECO:0000256" key="1">
    <source>
        <dbReference type="ARBA" id="ARBA00004922"/>
    </source>
</evidence>
<dbReference type="STRING" id="747676.F4RNW0"/>
<organism evidence="7">
    <name type="scientific">Melampsora larici-populina (strain 98AG31 / pathotype 3-4-7)</name>
    <name type="common">Poplar leaf rust fungus</name>
    <dbReference type="NCBI Taxonomy" id="747676"/>
    <lineage>
        <taxon>Eukaryota</taxon>
        <taxon>Fungi</taxon>
        <taxon>Dikarya</taxon>
        <taxon>Basidiomycota</taxon>
        <taxon>Pucciniomycotina</taxon>
        <taxon>Pucciniomycetes</taxon>
        <taxon>Pucciniales</taxon>
        <taxon>Melampsoraceae</taxon>
        <taxon>Melampsora</taxon>
    </lineage>
</organism>
<evidence type="ECO:0000313" key="7">
    <source>
        <dbReference type="Proteomes" id="UP000001072"/>
    </source>
</evidence>
<name>F4RNW0_MELLP</name>
<accession>F4RNW0</accession>
<dbReference type="PANTHER" id="PTHR44998">
    <property type="match status" value="1"/>
</dbReference>